<evidence type="ECO:0000313" key="1">
    <source>
        <dbReference type="EMBL" id="CDI96627.1"/>
    </source>
</evidence>
<dbReference type="EMBL" id="LN902201">
    <property type="protein sequence ID" value="CDI96627.1"/>
    <property type="molecule type" value="Genomic_DNA"/>
</dbReference>
<reference evidence="1" key="1">
    <citation type="journal article" date="2013" name="Nature">
        <title>The genomes of four tapeworm species reveal adaptations to parasitism.</title>
        <authorList>
            <person name="Tsai I.J."/>
            <person name="Zarowiecki M."/>
            <person name="Holroyd N."/>
            <person name="Garciarrubio A."/>
            <person name="Sanchez-Flores A."/>
            <person name="Brooks K.L."/>
            <person name="Tracey A."/>
            <person name="Bobes R.J."/>
            <person name="Fragoso G."/>
            <person name="Sciutto E."/>
            <person name="Aslett M."/>
            <person name="Beasley H."/>
            <person name="Bennett H.M."/>
            <person name="Cai J."/>
            <person name="Camicia F."/>
            <person name="Clark R."/>
            <person name="Cucher M."/>
            <person name="De Silva N."/>
            <person name="Day T.A."/>
            <person name="Deplazes P."/>
            <person name="Estrada K."/>
            <person name="Fernandez C."/>
            <person name="Holland P.W."/>
            <person name="Hou J."/>
            <person name="Hu S."/>
            <person name="Huckvale T."/>
            <person name="Hung S.S."/>
            <person name="Kamenetzky L."/>
            <person name="Keane J.A."/>
            <person name="Kiss F."/>
            <person name="Koziol U."/>
            <person name="Lambert O."/>
            <person name="Liu K."/>
            <person name="Luo X."/>
            <person name="Luo Y."/>
            <person name="Macchiaroli N."/>
            <person name="Nichol S."/>
            <person name="Paps J."/>
            <person name="Parkinson J."/>
            <person name="Pouchkina-Stantcheva N."/>
            <person name="Riddiford N."/>
            <person name="Rosenzvit M."/>
            <person name="Salinas G."/>
            <person name="Wasmuth J.D."/>
            <person name="Zamanian M."/>
            <person name="Zheng Y."/>
            <person name="Cai X."/>
            <person name="Soberon X."/>
            <person name="Olson P.D."/>
            <person name="Laclette J.P."/>
            <person name="Brehm K."/>
            <person name="Berriman M."/>
            <person name="Garciarrubio A."/>
            <person name="Bobes R.J."/>
            <person name="Fragoso G."/>
            <person name="Sanchez-Flores A."/>
            <person name="Estrada K."/>
            <person name="Cevallos M.A."/>
            <person name="Morett E."/>
            <person name="Gonzalez V."/>
            <person name="Portillo T."/>
            <person name="Ochoa-Leyva A."/>
            <person name="Jose M.V."/>
            <person name="Sciutto E."/>
            <person name="Landa A."/>
            <person name="Jimenez L."/>
            <person name="Valdes V."/>
            <person name="Carrero J.C."/>
            <person name="Larralde C."/>
            <person name="Morales-Montor J."/>
            <person name="Limon-Lason J."/>
            <person name="Soberon X."/>
            <person name="Laclette J.P."/>
        </authorList>
    </citation>
    <scope>NUCLEOTIDE SEQUENCE [LARGE SCALE GENOMIC DNA]</scope>
</reference>
<dbReference type="AlphaFoldDB" id="A0A087VWJ9"/>
<gene>
    <name evidence="1" type="ORF">EmuJ_000027100</name>
</gene>
<protein>
    <submittedName>
        <fullName evidence="1">Expressed protein</fullName>
    </submittedName>
</protein>
<organism evidence="1 2">
    <name type="scientific">Echinococcus multilocularis</name>
    <name type="common">Fox tapeworm</name>
    <dbReference type="NCBI Taxonomy" id="6211"/>
    <lineage>
        <taxon>Eukaryota</taxon>
        <taxon>Metazoa</taxon>
        <taxon>Spiralia</taxon>
        <taxon>Lophotrochozoa</taxon>
        <taxon>Platyhelminthes</taxon>
        <taxon>Cestoda</taxon>
        <taxon>Eucestoda</taxon>
        <taxon>Cyclophyllidea</taxon>
        <taxon>Taeniidae</taxon>
        <taxon>Echinococcus</taxon>
    </lineage>
</organism>
<sequence length="76" mass="8641">MRLLLPFTRPNRLLPPSSSHPHHILPSLRSLLPSFPPSLLHSFIHSFIHSHTYSTLAHLLTLTHTHTHTLPLPLPL</sequence>
<evidence type="ECO:0000313" key="2">
    <source>
        <dbReference type="Proteomes" id="UP000017246"/>
    </source>
</evidence>
<keyword evidence="2" id="KW-1185">Reference proteome</keyword>
<reference evidence="1" key="2">
    <citation type="submission" date="2015-11" db="EMBL/GenBank/DDBJ databases">
        <authorList>
            <person name="Zhang Y."/>
            <person name="Guo Z."/>
        </authorList>
    </citation>
    <scope>NUCLEOTIDE SEQUENCE</scope>
</reference>
<accession>A0A087VWJ9</accession>
<proteinExistence type="predicted"/>
<dbReference type="Proteomes" id="UP000017246">
    <property type="component" value="Unassembled WGS sequence"/>
</dbReference>
<name>A0A087VWJ9_ECHMU</name>